<accession>A0A655ALL5</accession>
<feature type="region of interest" description="Disordered" evidence="1">
    <location>
        <begin position="1"/>
        <end position="45"/>
    </location>
</feature>
<organism evidence="2 3">
    <name type="scientific">Mycobacterium tuberculosis</name>
    <dbReference type="NCBI Taxonomy" id="1773"/>
    <lineage>
        <taxon>Bacteria</taxon>
        <taxon>Bacillati</taxon>
        <taxon>Actinomycetota</taxon>
        <taxon>Actinomycetes</taxon>
        <taxon>Mycobacteriales</taxon>
        <taxon>Mycobacteriaceae</taxon>
        <taxon>Mycobacterium</taxon>
        <taxon>Mycobacterium tuberculosis complex</taxon>
    </lineage>
</organism>
<evidence type="ECO:0000313" key="3">
    <source>
        <dbReference type="Proteomes" id="UP000049023"/>
    </source>
</evidence>
<proteinExistence type="predicted"/>
<dbReference type="AlphaFoldDB" id="A0A655ALL5"/>
<sequence length="146" mass="14926">MCTRAPASRASKASRATIDSSAARGHPARPSRAAMGPSCATAPTVSRGSSACWAISTPKPVAYSRARRMISGSCTQTPSSENIRTWAAPAFIMPISVSSAPASPTVTAPTGCTSTRPTCWPRCQTWSVTTGLSATGLVLAIANTAV</sequence>
<dbReference type="EMBL" id="CNFU01001230">
    <property type="protein sequence ID" value="CKT20260.1"/>
    <property type="molecule type" value="Genomic_DNA"/>
</dbReference>
<evidence type="ECO:0000313" key="2">
    <source>
        <dbReference type="EMBL" id="CKT20260.1"/>
    </source>
</evidence>
<reference evidence="2 3" key="1">
    <citation type="submission" date="2015-03" db="EMBL/GenBank/DDBJ databases">
        <authorList>
            <consortium name="Pathogen Informatics"/>
        </authorList>
    </citation>
    <scope>NUCLEOTIDE SEQUENCE [LARGE SCALE GENOMIC DNA]</scope>
    <source>
        <strain evidence="2 3">Bir 187</strain>
    </source>
</reference>
<dbReference type="Proteomes" id="UP000049023">
    <property type="component" value="Unassembled WGS sequence"/>
</dbReference>
<gene>
    <name evidence="2" type="ORF">ERS027661_04058</name>
</gene>
<feature type="compositionally biased region" description="Low complexity" evidence="1">
    <location>
        <begin position="1"/>
        <end position="16"/>
    </location>
</feature>
<protein>
    <submittedName>
        <fullName evidence="2">Uncharacterized protein</fullName>
    </submittedName>
</protein>
<evidence type="ECO:0000256" key="1">
    <source>
        <dbReference type="SAM" id="MobiDB-lite"/>
    </source>
</evidence>
<name>A0A655ALL5_MYCTX</name>